<dbReference type="Proteomes" id="UP000494116">
    <property type="component" value="Unassembled WGS sequence"/>
</dbReference>
<dbReference type="Pfam" id="PF13489">
    <property type="entry name" value="Methyltransf_23"/>
    <property type="match status" value="1"/>
</dbReference>
<dbReference type="Gene3D" id="3.20.20.370">
    <property type="entry name" value="Glycoside hydrolase/deacetylase"/>
    <property type="match status" value="1"/>
</dbReference>
<protein>
    <recommendedName>
        <fullName evidence="1">NodB homology domain-containing protein</fullName>
    </recommendedName>
</protein>
<dbReference type="InterPro" id="IPR002509">
    <property type="entry name" value="NODB_dom"/>
</dbReference>
<dbReference type="EMBL" id="CADIJS010000002">
    <property type="protein sequence ID" value="CAB3687245.1"/>
    <property type="molecule type" value="Genomic_DNA"/>
</dbReference>
<dbReference type="InterPro" id="IPR029063">
    <property type="entry name" value="SAM-dependent_MTases_sf"/>
</dbReference>
<dbReference type="SUPFAM" id="SSF88713">
    <property type="entry name" value="Glycoside hydrolase/deacetylase"/>
    <property type="match status" value="1"/>
</dbReference>
<reference evidence="2 3" key="1">
    <citation type="submission" date="2020-04" db="EMBL/GenBank/DDBJ databases">
        <authorList>
            <person name="De Canck E."/>
        </authorList>
    </citation>
    <scope>NUCLEOTIDE SEQUENCE [LARGE SCALE GENOMIC DNA]</scope>
    <source>
        <strain evidence="2 3">LMG 1873</strain>
    </source>
</reference>
<dbReference type="Pfam" id="PF01522">
    <property type="entry name" value="Polysacc_deac_1"/>
    <property type="match status" value="1"/>
</dbReference>
<gene>
    <name evidence="2" type="ORF">LMG1873_01915</name>
</gene>
<dbReference type="InterPro" id="IPR011330">
    <property type="entry name" value="Glyco_hydro/deAcase_b/a-brl"/>
</dbReference>
<sequence>MKHLVLKLDDIGCDANRPVVDLVLWAMLEKIPVSIGAIGGLLKSIPQELVEIVRTAHGAGWLELWNHGFNHLRYDQLSPEDALRDLVDGHTAIQNVFGIEPDGFGFPFNKFDDATLRLVRSRYPEYFVYESDLNSFKWVSPEFNVFADGQPRFERFLERVGARNRADNLILQAHPPRWSKEGFREFTRCVAELVEGRGYVCLKGRDAIESYSKELRSEVPATPVARVLRGIESLSSAWVSKAPEYTKNLSNFENYFLTRFNSDTYKNWNQVLGELAPFQPKRVLDLGCGLGNWSLPLWLSGAADKLVLNDVHPTIVAALKDGMAALPRKDGIEISGANLLSAAPPQSAEFDFLVSANTFNYLDPVEFFKFSQSAVSRGGRMLLMLQTPAFNRLRFRRAFELADRSTGVEALESDFAMLVRQKYGVFPTDVRHAYPLEEIERLAAMFDFTLASRFLPFGEIKEDGESVYECLLFRKMNNMAREIASRPDWLSECQSTVGINFGSKAFDATSVPGNTSTTYFKYSGSWVFPDSLAAGDVEKIVAVKDSLYSLRRSEVINFNLLRHVADGESPISEFAERVFEFSKKFS</sequence>
<evidence type="ECO:0000313" key="2">
    <source>
        <dbReference type="EMBL" id="CAB3687245.1"/>
    </source>
</evidence>
<accession>A0ABM8KVF1</accession>
<dbReference type="CDD" id="cd02440">
    <property type="entry name" value="AdoMet_MTases"/>
    <property type="match status" value="1"/>
</dbReference>
<dbReference type="SUPFAM" id="SSF53335">
    <property type="entry name" value="S-adenosyl-L-methionine-dependent methyltransferases"/>
    <property type="match status" value="1"/>
</dbReference>
<evidence type="ECO:0000259" key="1">
    <source>
        <dbReference type="Pfam" id="PF01522"/>
    </source>
</evidence>
<keyword evidence="3" id="KW-1185">Reference proteome</keyword>
<comment type="caution">
    <text evidence="2">The sequence shown here is derived from an EMBL/GenBank/DDBJ whole genome shotgun (WGS) entry which is preliminary data.</text>
</comment>
<name>A0ABM8KVF1_9BURK</name>
<feature type="domain" description="NodB homology" evidence="1">
    <location>
        <begin position="50"/>
        <end position="120"/>
    </location>
</feature>
<proteinExistence type="predicted"/>
<dbReference type="RefSeq" id="WP_156487061.1">
    <property type="nucleotide sequence ID" value="NZ_CADIJS010000002.1"/>
</dbReference>
<organism evidence="2 3">
    <name type="scientific">Achromobacter piechaudii</name>
    <dbReference type="NCBI Taxonomy" id="72556"/>
    <lineage>
        <taxon>Bacteria</taxon>
        <taxon>Pseudomonadati</taxon>
        <taxon>Pseudomonadota</taxon>
        <taxon>Betaproteobacteria</taxon>
        <taxon>Burkholderiales</taxon>
        <taxon>Alcaligenaceae</taxon>
        <taxon>Achromobacter</taxon>
    </lineage>
</organism>
<dbReference type="Gene3D" id="3.40.50.150">
    <property type="entry name" value="Vaccinia Virus protein VP39"/>
    <property type="match status" value="1"/>
</dbReference>
<evidence type="ECO:0000313" key="3">
    <source>
        <dbReference type="Proteomes" id="UP000494116"/>
    </source>
</evidence>